<name>U3AF56_9RHOB</name>
<dbReference type="STRING" id="1337093.MBELCI_2356"/>
<proteinExistence type="predicted"/>
<dbReference type="EMBL" id="BATB01000033">
    <property type="protein sequence ID" value="GAD56304.1"/>
    <property type="molecule type" value="Genomic_DNA"/>
</dbReference>
<dbReference type="Proteomes" id="UP000016566">
    <property type="component" value="Unassembled WGS sequence"/>
</dbReference>
<organism evidence="1 2">
    <name type="scientific">Limimaricola cinnabarinus LL-001</name>
    <dbReference type="NCBI Taxonomy" id="1337093"/>
    <lineage>
        <taxon>Bacteria</taxon>
        <taxon>Pseudomonadati</taxon>
        <taxon>Pseudomonadota</taxon>
        <taxon>Alphaproteobacteria</taxon>
        <taxon>Rhodobacterales</taxon>
        <taxon>Paracoccaceae</taxon>
        <taxon>Limimaricola</taxon>
    </lineage>
</organism>
<keyword evidence="2" id="KW-1185">Reference proteome</keyword>
<reference evidence="1" key="1">
    <citation type="journal article" date="2013" name="Genome Announc.">
        <title>Draft Genome Sequence of Loktanella cinnabarina LL-001T, Isolated from Deep-Sea Floor Sediment.</title>
        <authorList>
            <person name="Nishi S."/>
            <person name="Tsubouchi T."/>
            <person name="Takaki Y."/>
            <person name="Koyanagi R."/>
            <person name="Satoh N."/>
            <person name="Maruyama T."/>
            <person name="Hatada Y."/>
        </authorList>
    </citation>
    <scope>NUCLEOTIDE SEQUENCE [LARGE SCALE GENOMIC DNA]</scope>
    <source>
        <strain evidence="1">LL-001</strain>
    </source>
</reference>
<sequence>MFVALYADACICRGRRTVFSACHRFTLHDLSGGQAIPVGDVPHGR</sequence>
<accession>U3AF56</accession>
<protein>
    <submittedName>
        <fullName evidence="1">Uncharacterized protein</fullName>
    </submittedName>
</protein>
<evidence type="ECO:0000313" key="1">
    <source>
        <dbReference type="EMBL" id="GAD56304.1"/>
    </source>
</evidence>
<dbReference type="AlphaFoldDB" id="U3AF56"/>
<comment type="caution">
    <text evidence="1">The sequence shown here is derived from an EMBL/GenBank/DDBJ whole genome shotgun (WGS) entry which is preliminary data.</text>
</comment>
<gene>
    <name evidence="1" type="ORF">MBELCI_2356</name>
</gene>
<evidence type="ECO:0000313" key="2">
    <source>
        <dbReference type="Proteomes" id="UP000016566"/>
    </source>
</evidence>